<sequence length="787" mass="88662">MPAQDVRVVCDGWLVPVFLWDQKEEFLSRTKVPAMLPKKDAALLVVDLASHDTLEQARQLARNISDHGIVTKVLLGNKLDLASERQVSCEAARQFATDHGFRYFETSAKDGTGVEDALCYAVAHALEHEPEPTVADDHFYHRFDNFNDAYSPLGCAHLRTVFLKSSNHIDGAYFGELAKVIIESYETNDTYAEMRLSIYGRSLKEWDALASWLKRHSLHRTTQMKNPATMDFRPQAFCKQGFVQNFEVPAVVEHYCNQRGDFVYERIKEVRDWPSTSDDSYYSHAMAHLMEFRLRYDLTKVGTEHILGERMRKPAIRGGPAFTSKRTRLRRRSERVAGSSDQGKVAKARLRAPAVMSAAAKYEVLQSFADSRDDELAEMLEFARQPGIRAFCGTALKSLAQDFDLIVSDSTLCVVDKNEAARAIAADAVMAKRRKGGDYGRLAESLLSTPVRPAWGKGFSGGGFCRHLWHLMENGLLEELLNNIFQPLFEVALDPATHPDLAEVLPVITGVDSVDDESVPDQLTVRRSQLYGEVMGPVDGSDVLRPELWAIGENPPYSYYSYYIFANICRWNHLCELLGRPWHFTYRPHAGEAGEVHHLATTFLLADGINHGINLQHSPVLQYLYYVAQIGISVAPLSNNALFLKMSKSPFPDFFQRGLNVTLSTDDPLMFHATKEPLLEEYTTARCIFGLKMTDMCEIAANSVRQSSFSTPGAHPRGRVLGLSRQWSMEPTLSNIPQRRLNFRRGEQKALRLLRSLQKTAIAVAVPFAAKNIHNTENMNYALQDFL</sequence>
<dbReference type="SMART" id="SM00173">
    <property type="entry name" value="RAS"/>
    <property type="match status" value="1"/>
</dbReference>
<keyword evidence="3" id="KW-1185">Reference proteome</keyword>
<comment type="caution">
    <text evidence="2">The sequence shown here is derived from an EMBL/GenBank/DDBJ whole genome shotgun (WGS) entry which is preliminary data.</text>
</comment>
<dbReference type="AlphaFoldDB" id="A0A1Q9DCK3"/>
<dbReference type="SUPFAM" id="SSF52540">
    <property type="entry name" value="P-loop containing nucleoside triphosphate hydrolases"/>
    <property type="match status" value="1"/>
</dbReference>
<dbReference type="InterPro" id="IPR001806">
    <property type="entry name" value="Small_GTPase"/>
</dbReference>
<proteinExistence type="inferred from homology"/>
<gene>
    <name evidence="2" type="primary">Ampd2</name>
    <name evidence="2" type="ORF">AK812_SmicGene25259</name>
</gene>
<dbReference type="GO" id="GO:0003924">
    <property type="term" value="F:GTPase activity"/>
    <property type="evidence" value="ECO:0007669"/>
    <property type="project" value="InterPro"/>
</dbReference>
<dbReference type="GO" id="GO:0005525">
    <property type="term" value="F:GTP binding"/>
    <property type="evidence" value="ECO:0007669"/>
    <property type="project" value="InterPro"/>
</dbReference>
<dbReference type="SMART" id="SM00175">
    <property type="entry name" value="RAB"/>
    <property type="match status" value="1"/>
</dbReference>
<dbReference type="InterPro" id="IPR027417">
    <property type="entry name" value="P-loop_NTPase"/>
</dbReference>
<dbReference type="PANTHER" id="PTHR11359:SF0">
    <property type="entry name" value="AMP DEAMINASE"/>
    <property type="match status" value="1"/>
</dbReference>
<dbReference type="SUPFAM" id="SSF51556">
    <property type="entry name" value="Metallo-dependent hydrolases"/>
    <property type="match status" value="2"/>
</dbReference>
<dbReference type="GO" id="GO:0032264">
    <property type="term" value="P:IMP salvage"/>
    <property type="evidence" value="ECO:0007669"/>
    <property type="project" value="InterPro"/>
</dbReference>
<dbReference type="PANTHER" id="PTHR11359">
    <property type="entry name" value="AMP DEAMINASE"/>
    <property type="match status" value="1"/>
</dbReference>
<dbReference type="Gene3D" id="3.40.50.300">
    <property type="entry name" value="P-loop containing nucleotide triphosphate hydrolases"/>
    <property type="match status" value="1"/>
</dbReference>
<accession>A0A1Q9DCK3</accession>
<dbReference type="Gene3D" id="3.20.20.140">
    <property type="entry name" value="Metal-dependent hydrolases"/>
    <property type="match status" value="2"/>
</dbReference>
<comment type="similarity">
    <text evidence="1">Belongs to the metallo-dependent hydrolases superfamily. Adenosine and AMP deaminases family.</text>
</comment>
<organism evidence="2 3">
    <name type="scientific">Symbiodinium microadriaticum</name>
    <name type="common">Dinoflagellate</name>
    <name type="synonym">Zooxanthella microadriatica</name>
    <dbReference type="NCBI Taxonomy" id="2951"/>
    <lineage>
        <taxon>Eukaryota</taxon>
        <taxon>Sar</taxon>
        <taxon>Alveolata</taxon>
        <taxon>Dinophyceae</taxon>
        <taxon>Suessiales</taxon>
        <taxon>Symbiodiniaceae</taxon>
        <taxon>Symbiodinium</taxon>
    </lineage>
</organism>
<evidence type="ECO:0000256" key="1">
    <source>
        <dbReference type="ARBA" id="ARBA00006676"/>
    </source>
</evidence>
<dbReference type="EMBL" id="LSRX01000604">
    <property type="protein sequence ID" value="OLP92877.1"/>
    <property type="molecule type" value="Genomic_DNA"/>
</dbReference>
<dbReference type="PROSITE" id="PS51421">
    <property type="entry name" value="RAS"/>
    <property type="match status" value="1"/>
</dbReference>
<dbReference type="PROSITE" id="PS51419">
    <property type="entry name" value="RAB"/>
    <property type="match status" value="1"/>
</dbReference>
<evidence type="ECO:0000313" key="3">
    <source>
        <dbReference type="Proteomes" id="UP000186817"/>
    </source>
</evidence>
<evidence type="ECO:0000313" key="2">
    <source>
        <dbReference type="EMBL" id="OLP92877.1"/>
    </source>
</evidence>
<dbReference type="OrthoDB" id="1723809at2759"/>
<dbReference type="Pfam" id="PF00071">
    <property type="entry name" value="Ras"/>
    <property type="match status" value="1"/>
</dbReference>
<dbReference type="GO" id="GO:0005829">
    <property type="term" value="C:cytosol"/>
    <property type="evidence" value="ECO:0007669"/>
    <property type="project" value="TreeGrafter"/>
</dbReference>
<name>A0A1Q9DCK3_SYMMI</name>
<dbReference type="Proteomes" id="UP000186817">
    <property type="component" value="Unassembled WGS sequence"/>
</dbReference>
<dbReference type="InterPro" id="IPR006329">
    <property type="entry name" value="AMPD"/>
</dbReference>
<dbReference type="GO" id="GO:0003876">
    <property type="term" value="F:AMP deaminase activity"/>
    <property type="evidence" value="ECO:0007669"/>
    <property type="project" value="InterPro"/>
</dbReference>
<dbReference type="Pfam" id="PF19326">
    <property type="entry name" value="AMP_deaminase"/>
    <property type="match status" value="2"/>
</dbReference>
<dbReference type="GO" id="GO:0046033">
    <property type="term" value="P:AMP metabolic process"/>
    <property type="evidence" value="ECO:0007669"/>
    <property type="project" value="TreeGrafter"/>
</dbReference>
<protein>
    <submittedName>
        <fullName evidence="2">AMP deaminase 2</fullName>
    </submittedName>
</protein>
<dbReference type="InterPro" id="IPR032466">
    <property type="entry name" value="Metal_Hydrolase"/>
</dbReference>
<reference evidence="2 3" key="1">
    <citation type="submission" date="2016-02" db="EMBL/GenBank/DDBJ databases">
        <title>Genome analysis of coral dinoflagellate symbionts highlights evolutionary adaptations to a symbiotic lifestyle.</title>
        <authorList>
            <person name="Aranda M."/>
            <person name="Li Y."/>
            <person name="Liew Y.J."/>
            <person name="Baumgarten S."/>
            <person name="Simakov O."/>
            <person name="Wilson M."/>
            <person name="Piel J."/>
            <person name="Ashoor H."/>
            <person name="Bougouffa S."/>
            <person name="Bajic V.B."/>
            <person name="Ryu T."/>
            <person name="Ravasi T."/>
            <person name="Bayer T."/>
            <person name="Micklem G."/>
            <person name="Kim H."/>
            <person name="Bhak J."/>
            <person name="Lajeunesse T.C."/>
            <person name="Voolstra C.R."/>
        </authorList>
    </citation>
    <scope>NUCLEOTIDE SEQUENCE [LARGE SCALE GENOMIC DNA]</scope>
    <source>
        <strain evidence="2 3">CCMP2467</strain>
    </source>
</reference>